<organism evidence="2 3">
    <name type="scientific">Azohydromonas caseinilytica</name>
    <dbReference type="NCBI Taxonomy" id="2728836"/>
    <lineage>
        <taxon>Bacteria</taxon>
        <taxon>Pseudomonadati</taxon>
        <taxon>Pseudomonadota</taxon>
        <taxon>Betaproteobacteria</taxon>
        <taxon>Burkholderiales</taxon>
        <taxon>Sphaerotilaceae</taxon>
        <taxon>Azohydromonas</taxon>
    </lineage>
</organism>
<dbReference type="Proteomes" id="UP000574067">
    <property type="component" value="Unassembled WGS sequence"/>
</dbReference>
<reference evidence="2 3" key="1">
    <citation type="submission" date="2020-04" db="EMBL/GenBank/DDBJ databases">
        <title>Azohydromonas sp. isolated from soil.</title>
        <authorList>
            <person name="Dahal R.H."/>
        </authorList>
    </citation>
    <scope>NUCLEOTIDE SEQUENCE [LARGE SCALE GENOMIC DNA]</scope>
    <source>
        <strain evidence="2 3">G-1-1-14</strain>
    </source>
</reference>
<sequence>MTQGRLEFDTPVQDPVGFDIGWEHARHALAPPPAWLGPGSALRQGWEAGQARFGRRTRAATPSVRDWLRLRLQAWERGSDFELRQVTPQFLRQIEVGHCPVTREPLTQGLERPTDASVAQLLDTAGCTAGNLVMLSAAASQARAAARDLPQVQAQQQRLARGGLASLDGLTAAQWARLATLLSFVTPLPHEEAARLPLHLLPPPRLRLANPVQGLQALLTLQLAHPQWSPRLSRIEALFQALGLRQDYNLFIHTLIPRLLAAQVRDDPLRTRWALEDAWSHEALNRRWQRLVLRLDADASQTLIGRMVARGLAPQGWLAQAEEPTAEGWTPERPGYAAPARRRAPQRAAGG</sequence>
<dbReference type="EMBL" id="JABBFW010000006">
    <property type="protein sequence ID" value="NML15619.1"/>
    <property type="molecule type" value="Genomic_DNA"/>
</dbReference>
<keyword evidence="3" id="KW-1185">Reference proteome</keyword>
<evidence type="ECO:0000313" key="2">
    <source>
        <dbReference type="EMBL" id="NML15619.1"/>
    </source>
</evidence>
<feature type="region of interest" description="Disordered" evidence="1">
    <location>
        <begin position="322"/>
        <end position="351"/>
    </location>
</feature>
<accession>A0A848FB03</accession>
<name>A0A848FB03_9BURK</name>
<evidence type="ECO:0000313" key="3">
    <source>
        <dbReference type="Proteomes" id="UP000574067"/>
    </source>
</evidence>
<dbReference type="RefSeq" id="WP_169160510.1">
    <property type="nucleotide sequence ID" value="NZ_JABBFW010000006.1"/>
</dbReference>
<protein>
    <submittedName>
        <fullName evidence="2">Uncharacterized protein</fullName>
    </submittedName>
</protein>
<proteinExistence type="predicted"/>
<comment type="caution">
    <text evidence="2">The sequence shown here is derived from an EMBL/GenBank/DDBJ whole genome shotgun (WGS) entry which is preliminary data.</text>
</comment>
<dbReference type="AlphaFoldDB" id="A0A848FB03"/>
<gene>
    <name evidence="2" type="ORF">HHL10_11630</name>
</gene>
<evidence type="ECO:0000256" key="1">
    <source>
        <dbReference type="SAM" id="MobiDB-lite"/>
    </source>
</evidence>